<accession>A0ABU6QS71</accession>
<sequence>MARTKTTNRNTGAEIYPPSTRSAQTRASHEPSPPWEQPPLPPPLASASSNSSRGKRPMTEEPPLPPPCYRGVSAVKRTVKRDLRAGKRAMKEEEERRSRASSSHTRKSKGSGIKLLVTVVRELI</sequence>
<protein>
    <submittedName>
        <fullName evidence="2">Uncharacterized protein</fullName>
    </submittedName>
</protein>
<evidence type="ECO:0000313" key="3">
    <source>
        <dbReference type="Proteomes" id="UP001341840"/>
    </source>
</evidence>
<evidence type="ECO:0000313" key="2">
    <source>
        <dbReference type="EMBL" id="MED6114285.1"/>
    </source>
</evidence>
<dbReference type="Proteomes" id="UP001341840">
    <property type="component" value="Unassembled WGS sequence"/>
</dbReference>
<feature type="region of interest" description="Disordered" evidence="1">
    <location>
        <begin position="1"/>
        <end position="112"/>
    </location>
</feature>
<comment type="caution">
    <text evidence="2">The sequence shown here is derived from an EMBL/GenBank/DDBJ whole genome shotgun (WGS) entry which is preliminary data.</text>
</comment>
<proteinExistence type="predicted"/>
<feature type="compositionally biased region" description="Polar residues" evidence="1">
    <location>
        <begin position="1"/>
        <end position="11"/>
    </location>
</feature>
<organism evidence="2 3">
    <name type="scientific">Stylosanthes scabra</name>
    <dbReference type="NCBI Taxonomy" id="79078"/>
    <lineage>
        <taxon>Eukaryota</taxon>
        <taxon>Viridiplantae</taxon>
        <taxon>Streptophyta</taxon>
        <taxon>Embryophyta</taxon>
        <taxon>Tracheophyta</taxon>
        <taxon>Spermatophyta</taxon>
        <taxon>Magnoliopsida</taxon>
        <taxon>eudicotyledons</taxon>
        <taxon>Gunneridae</taxon>
        <taxon>Pentapetalae</taxon>
        <taxon>rosids</taxon>
        <taxon>fabids</taxon>
        <taxon>Fabales</taxon>
        <taxon>Fabaceae</taxon>
        <taxon>Papilionoideae</taxon>
        <taxon>50 kb inversion clade</taxon>
        <taxon>dalbergioids sensu lato</taxon>
        <taxon>Dalbergieae</taxon>
        <taxon>Pterocarpus clade</taxon>
        <taxon>Stylosanthes</taxon>
    </lineage>
</organism>
<keyword evidence="3" id="KW-1185">Reference proteome</keyword>
<evidence type="ECO:0000256" key="1">
    <source>
        <dbReference type="SAM" id="MobiDB-lite"/>
    </source>
</evidence>
<reference evidence="2 3" key="1">
    <citation type="journal article" date="2023" name="Plants (Basel)">
        <title>Bridging the Gap: Combining Genomics and Transcriptomics Approaches to Understand Stylosanthes scabra, an Orphan Legume from the Brazilian Caatinga.</title>
        <authorList>
            <person name="Ferreira-Neto J.R.C."/>
            <person name="da Silva M.D."/>
            <person name="Binneck E."/>
            <person name="de Melo N.F."/>
            <person name="da Silva R.H."/>
            <person name="de Melo A.L.T.M."/>
            <person name="Pandolfi V."/>
            <person name="Bustamante F.O."/>
            <person name="Brasileiro-Vidal A.C."/>
            <person name="Benko-Iseppon A.M."/>
        </authorList>
    </citation>
    <scope>NUCLEOTIDE SEQUENCE [LARGE SCALE GENOMIC DNA]</scope>
    <source>
        <tissue evidence="2">Leaves</tissue>
    </source>
</reference>
<name>A0ABU6QS71_9FABA</name>
<feature type="compositionally biased region" description="Pro residues" evidence="1">
    <location>
        <begin position="31"/>
        <end position="44"/>
    </location>
</feature>
<dbReference type="EMBL" id="JASCZI010001101">
    <property type="protein sequence ID" value="MED6114285.1"/>
    <property type="molecule type" value="Genomic_DNA"/>
</dbReference>
<gene>
    <name evidence="2" type="ORF">PIB30_078840</name>
</gene>
<feature type="compositionally biased region" description="Basic and acidic residues" evidence="1">
    <location>
        <begin position="80"/>
        <end position="98"/>
    </location>
</feature>